<keyword evidence="2" id="KW-1185">Reference proteome</keyword>
<protein>
    <submittedName>
        <fullName evidence="1">Uncharacterized protein</fullName>
    </submittedName>
</protein>
<dbReference type="Proteomes" id="UP000199053">
    <property type="component" value="Unassembled WGS sequence"/>
</dbReference>
<name>A0A1G9C8I6_9BACT</name>
<dbReference type="RefSeq" id="WP_092158052.1">
    <property type="nucleotide sequence ID" value="NZ_FNGA01000001.1"/>
</dbReference>
<evidence type="ECO:0000313" key="2">
    <source>
        <dbReference type="Proteomes" id="UP000199053"/>
    </source>
</evidence>
<evidence type="ECO:0000313" key="1">
    <source>
        <dbReference type="EMBL" id="SDK47972.1"/>
    </source>
</evidence>
<dbReference type="EMBL" id="FNGA01000001">
    <property type="protein sequence ID" value="SDK47972.1"/>
    <property type="molecule type" value="Genomic_DNA"/>
</dbReference>
<gene>
    <name evidence="1" type="ORF">SAMN05660337_0584</name>
</gene>
<organism evidence="1 2">
    <name type="scientific">Maridesulfovibrio ferrireducens</name>
    <dbReference type="NCBI Taxonomy" id="246191"/>
    <lineage>
        <taxon>Bacteria</taxon>
        <taxon>Pseudomonadati</taxon>
        <taxon>Thermodesulfobacteriota</taxon>
        <taxon>Desulfovibrionia</taxon>
        <taxon>Desulfovibrionales</taxon>
        <taxon>Desulfovibrionaceae</taxon>
        <taxon>Maridesulfovibrio</taxon>
    </lineage>
</organism>
<sequence length="88" mass="9797">MRVGSQITGKIIELYPEIKKFNLDVAAEFSDEKNEWIITLSKGKDTLQTHIKTGDALKCIEGEKCVYFGNQLMGFIDAYCSGSDACKV</sequence>
<reference evidence="2" key="1">
    <citation type="submission" date="2016-10" db="EMBL/GenBank/DDBJ databases">
        <authorList>
            <person name="Varghese N."/>
            <person name="Submissions S."/>
        </authorList>
    </citation>
    <scope>NUCLEOTIDE SEQUENCE [LARGE SCALE GENOMIC DNA]</scope>
    <source>
        <strain evidence="2">DSM 16995</strain>
    </source>
</reference>
<accession>A0A1G9C8I6</accession>
<dbReference type="AlphaFoldDB" id="A0A1G9C8I6"/>
<proteinExistence type="predicted"/>
<dbReference type="STRING" id="246191.SAMN05660337_0584"/>
<dbReference type="OrthoDB" id="5432324at2"/>